<keyword evidence="2" id="KW-1185">Reference proteome</keyword>
<sequence length="240" mass="28001">MIVAYRLISLEWSYDVREASNRGEVRHVLQMFARIKRSVDRSNAPSQTNLCDDQTINTKIKYCMEWERRDKRLAKAFHKCAESYKKDKCREQMAKNVDAIIKNSNGPMNTAAHALHEHLTAKKDGNNTKAEPCQRLCYLTEKGIFENFDNRFKAFDCKELKEVRDACQLLRRKRNNKEGTARALQRAPTDPKCKEKAQVAAAEYEDQLQITSKLLNKIPDYDKIHQDIFEQGLRYFATTF</sequence>
<accession>A0AAN8IER7</accession>
<dbReference type="EMBL" id="WIXE01023458">
    <property type="protein sequence ID" value="KAK5966497.1"/>
    <property type="molecule type" value="Genomic_DNA"/>
</dbReference>
<organism evidence="1 2">
    <name type="scientific">Trichostrongylus colubriformis</name>
    <name type="common">Black scour worm</name>
    <dbReference type="NCBI Taxonomy" id="6319"/>
    <lineage>
        <taxon>Eukaryota</taxon>
        <taxon>Metazoa</taxon>
        <taxon>Ecdysozoa</taxon>
        <taxon>Nematoda</taxon>
        <taxon>Chromadorea</taxon>
        <taxon>Rhabditida</taxon>
        <taxon>Rhabditina</taxon>
        <taxon>Rhabditomorpha</taxon>
        <taxon>Strongyloidea</taxon>
        <taxon>Trichostrongylidae</taxon>
        <taxon>Trichostrongylus</taxon>
    </lineage>
</organism>
<reference evidence="1 2" key="1">
    <citation type="submission" date="2019-10" db="EMBL/GenBank/DDBJ databases">
        <title>Assembly and Annotation for the nematode Trichostrongylus colubriformis.</title>
        <authorList>
            <person name="Martin J."/>
        </authorList>
    </citation>
    <scope>NUCLEOTIDE SEQUENCE [LARGE SCALE GENOMIC DNA]</scope>
    <source>
        <strain evidence="1">G859</strain>
        <tissue evidence="1">Whole worm</tissue>
    </source>
</reference>
<protein>
    <submittedName>
        <fullName evidence="1">Uncharacterized protein</fullName>
    </submittedName>
</protein>
<name>A0AAN8IER7_TRICO</name>
<comment type="caution">
    <text evidence="1">The sequence shown here is derived from an EMBL/GenBank/DDBJ whole genome shotgun (WGS) entry which is preliminary data.</text>
</comment>
<dbReference type="Proteomes" id="UP001331761">
    <property type="component" value="Unassembled WGS sequence"/>
</dbReference>
<evidence type="ECO:0000313" key="2">
    <source>
        <dbReference type="Proteomes" id="UP001331761"/>
    </source>
</evidence>
<proteinExistence type="predicted"/>
<gene>
    <name evidence="1" type="ORF">GCK32_000281</name>
</gene>
<evidence type="ECO:0000313" key="1">
    <source>
        <dbReference type="EMBL" id="KAK5966497.1"/>
    </source>
</evidence>
<dbReference type="AlphaFoldDB" id="A0AAN8IER7"/>